<dbReference type="Pfam" id="PF00068">
    <property type="entry name" value="Phospholip_A2_1"/>
    <property type="match status" value="1"/>
</dbReference>
<comment type="similarity">
    <text evidence="3 19">Belongs to the phospholipase A2 family.</text>
</comment>
<keyword evidence="24" id="KW-1185">Reference proteome</keyword>
<accession>A0ABQ0EQ21</accession>
<proteinExistence type="inferred from homology"/>
<dbReference type="PROSITE" id="PS00119">
    <property type="entry name" value="PA2_ASP"/>
    <property type="match status" value="1"/>
</dbReference>
<keyword evidence="20" id="KW-0378">Hydrolase</keyword>
<keyword evidence="5" id="KW-0929">Antimicrobial</keyword>
<comment type="catalytic activity">
    <reaction evidence="12">
        <text>N-hexadecanoyl-1,2-di-(9Z-octadecenoyl)-sn-glycero-3-phosphoethanolamine + H2O = N-hexadecanoyl-1-(9Z-octadecenoyl)-sn-glycero-3-phosphoethanolamine + (9Z)-octadecenoate + H(+)</text>
        <dbReference type="Rhea" id="RHEA:45424"/>
        <dbReference type="ChEBI" id="CHEBI:15377"/>
        <dbReference type="ChEBI" id="CHEBI:15378"/>
        <dbReference type="ChEBI" id="CHEBI:30823"/>
        <dbReference type="ChEBI" id="CHEBI:78097"/>
        <dbReference type="ChEBI" id="CHEBI:85217"/>
    </reaction>
    <physiologicalReaction direction="left-to-right" evidence="12">
        <dbReference type="Rhea" id="RHEA:45425"/>
    </physiologicalReaction>
</comment>
<evidence type="ECO:0000256" key="1">
    <source>
        <dbReference type="ARBA" id="ARBA00004450"/>
    </source>
</evidence>
<evidence type="ECO:0000313" key="24">
    <source>
        <dbReference type="Proteomes" id="UP001623349"/>
    </source>
</evidence>
<name>A0ABQ0EQ21_APOSI</name>
<keyword evidence="5" id="KW-0081">Bacteriolytic enzyme</keyword>
<dbReference type="SMART" id="SM00085">
    <property type="entry name" value="PA2c"/>
    <property type="match status" value="1"/>
</dbReference>
<evidence type="ECO:0000256" key="8">
    <source>
        <dbReference type="ARBA" id="ARBA00036719"/>
    </source>
</evidence>
<dbReference type="InterPro" id="IPR001211">
    <property type="entry name" value="PLA2"/>
</dbReference>
<evidence type="ECO:0000256" key="18">
    <source>
        <dbReference type="ARBA" id="ARBA00049282"/>
    </source>
</evidence>
<comment type="cofactor">
    <cofactor evidence="20">
        <name>Ca(2+)</name>
        <dbReference type="ChEBI" id="CHEBI:29108"/>
    </cofactor>
</comment>
<comment type="catalytic activity">
    <reaction evidence="16">
        <text>1-hexadecanoyl-2-(9Z-octadecenoyl)-sn-glycero-3-phosphocholine + H2O = 1-hexadecanoyl-sn-glycero-3-phosphocholine + (9Z)-octadecenoate + H(+)</text>
        <dbReference type="Rhea" id="RHEA:38779"/>
        <dbReference type="ChEBI" id="CHEBI:15377"/>
        <dbReference type="ChEBI" id="CHEBI:15378"/>
        <dbReference type="ChEBI" id="CHEBI:30823"/>
        <dbReference type="ChEBI" id="CHEBI:72998"/>
        <dbReference type="ChEBI" id="CHEBI:73001"/>
    </reaction>
    <physiologicalReaction direction="left-to-right" evidence="16">
        <dbReference type="Rhea" id="RHEA:38780"/>
    </physiologicalReaction>
</comment>
<comment type="catalytic activity">
    <reaction evidence="11">
        <text>1,2-dihexadecanoyl-sn-glycero-3-phospho-(1'-sn-glycerol) + H2O = 1-hexadecanoyl-sn-glycero-3-phospho-(1'-sn-glycerol) + hexadecanoate + H(+)</text>
        <dbReference type="Rhea" id="RHEA:45472"/>
        <dbReference type="ChEBI" id="CHEBI:7896"/>
        <dbReference type="ChEBI" id="CHEBI:15377"/>
        <dbReference type="ChEBI" id="CHEBI:15378"/>
        <dbReference type="ChEBI" id="CHEBI:72829"/>
        <dbReference type="ChEBI" id="CHEBI:75158"/>
    </reaction>
    <physiologicalReaction direction="left-to-right" evidence="11">
        <dbReference type="Rhea" id="RHEA:45473"/>
    </physiologicalReaction>
</comment>
<comment type="catalytic activity">
    <reaction evidence="17">
        <text>1-hexadecanoyl-2-(9Z,12Z-octadecadienoyl)-sn-glycero-3-phosphoethanolamine + H2O = 1-hexadecanoyl-sn-glycero-3-phosphoethanolamine + (9Z,12Z)-octadecadienoate + H(+)</text>
        <dbReference type="Rhea" id="RHEA:40815"/>
        <dbReference type="ChEBI" id="CHEBI:15377"/>
        <dbReference type="ChEBI" id="CHEBI:15378"/>
        <dbReference type="ChEBI" id="CHEBI:30245"/>
        <dbReference type="ChEBI" id="CHEBI:73004"/>
        <dbReference type="ChEBI" id="CHEBI:73008"/>
    </reaction>
    <physiologicalReaction direction="left-to-right" evidence="17">
        <dbReference type="Rhea" id="RHEA:40816"/>
    </physiologicalReaction>
</comment>
<protein>
    <recommendedName>
        <fullName evidence="20">Phospholipase A2</fullName>
        <ecNumber evidence="20">3.1.1.4</ecNumber>
    </recommendedName>
</protein>
<dbReference type="PANTHER" id="PTHR11716:SF9">
    <property type="entry name" value="PHOSPHOLIPASE A2, MEMBRANE ASSOCIATED"/>
    <property type="match status" value="1"/>
</dbReference>
<comment type="catalytic activity">
    <reaction evidence="8">
        <text>1-hexadecanoyl-2-(4Z,7Z,10Z,13Z,16Z,19Z-docosahexaenoyl)-sn-glycero-3-phosphocholine + H2O = (4Z,7Z,10Z,13Z,16Z,19Z)-docosahexaenoate + 1-hexadecanoyl-sn-glycero-3-phosphocholine + H(+)</text>
        <dbReference type="Rhea" id="RHEA:41231"/>
        <dbReference type="ChEBI" id="CHEBI:15377"/>
        <dbReference type="ChEBI" id="CHEBI:15378"/>
        <dbReference type="ChEBI" id="CHEBI:72998"/>
        <dbReference type="ChEBI" id="CHEBI:74963"/>
        <dbReference type="ChEBI" id="CHEBI:77016"/>
    </reaction>
    <physiologicalReaction direction="left-to-right" evidence="8">
        <dbReference type="Rhea" id="RHEA:41232"/>
    </physiologicalReaction>
</comment>
<keyword evidence="6" id="KW-1015">Disulfide bond</keyword>
<sequence length="278" mass="30841">MVGKCETNGVPGHPTTSTMGKSEGLLWDGLLKAVEAKFLAWVEDATVYQKKEMSQTFKYLFPPLHTVLARSRKWLLGGVSGHTQMGFWKVPQHKEPGPVSQKPREVLKSAEMYDVGSPCPEPETIPHPRADSMKVLLLLAAVILAFGPIQVQGSIAEFGLMIQLKTGKRAGTSYAFYGCHCGVGGRGSPKDATDRCCVTHDCCYYRLEKRGCGTKFLTYKFSYRRGQITCSANQTSCRKQLCQCDKAAAECFARNKKSYSLKYQFYPNKFCKGKSPSC</sequence>
<evidence type="ECO:0000256" key="6">
    <source>
        <dbReference type="ARBA" id="ARBA00023157"/>
    </source>
</evidence>
<feature type="domain" description="Phospholipase A2-like central" evidence="22">
    <location>
        <begin position="154"/>
        <end position="272"/>
    </location>
</feature>
<evidence type="ECO:0000256" key="7">
    <source>
        <dbReference type="ARBA" id="ARBA00023408"/>
    </source>
</evidence>
<gene>
    <name evidence="23" type="ORF">APTSU1_000436500</name>
</gene>
<evidence type="ECO:0000256" key="15">
    <source>
        <dbReference type="ARBA" id="ARBA00048613"/>
    </source>
</evidence>
<reference evidence="23 24" key="1">
    <citation type="submission" date="2024-08" db="EMBL/GenBank/DDBJ databases">
        <title>The draft genome of Apodemus speciosus.</title>
        <authorList>
            <person name="Nabeshima K."/>
            <person name="Suzuki S."/>
            <person name="Onuma M."/>
        </authorList>
    </citation>
    <scope>NUCLEOTIDE SEQUENCE [LARGE SCALE GENOMIC DNA]</scope>
    <source>
        <strain evidence="23">IB14-021</strain>
    </source>
</reference>
<comment type="catalytic activity">
    <reaction evidence="10">
        <text>1-hexadecanoyl-2-(9Z-octadecenoyl)-sn-glycero-3-phospho-(1'-sn-glycerol) + H2O = 1-hexadecanoyl-sn-glycero-3-phospho-(1'-sn-glycerol) + (9Z)-octadecenoate + H(+)</text>
        <dbReference type="Rhea" id="RHEA:40919"/>
        <dbReference type="ChEBI" id="CHEBI:15377"/>
        <dbReference type="ChEBI" id="CHEBI:15378"/>
        <dbReference type="ChEBI" id="CHEBI:30823"/>
        <dbReference type="ChEBI" id="CHEBI:72841"/>
        <dbReference type="ChEBI" id="CHEBI:75158"/>
    </reaction>
    <physiologicalReaction direction="left-to-right" evidence="10">
        <dbReference type="Rhea" id="RHEA:40920"/>
    </physiologicalReaction>
</comment>
<keyword evidence="20" id="KW-0106">Calcium</keyword>
<evidence type="ECO:0000313" key="23">
    <source>
        <dbReference type="EMBL" id="GAB1289135.1"/>
    </source>
</evidence>
<comment type="catalytic activity">
    <reaction evidence="20">
        <text>a 1,2-diacyl-sn-glycero-3-phosphocholine + H2O = a 1-acyl-sn-glycero-3-phosphocholine + a fatty acid + H(+)</text>
        <dbReference type="Rhea" id="RHEA:15801"/>
        <dbReference type="ChEBI" id="CHEBI:15377"/>
        <dbReference type="ChEBI" id="CHEBI:15378"/>
        <dbReference type="ChEBI" id="CHEBI:28868"/>
        <dbReference type="ChEBI" id="CHEBI:57643"/>
        <dbReference type="ChEBI" id="CHEBI:58168"/>
        <dbReference type="EC" id="3.1.1.4"/>
    </reaction>
</comment>
<evidence type="ECO:0000256" key="9">
    <source>
        <dbReference type="ARBA" id="ARBA00036775"/>
    </source>
</evidence>
<comment type="subcellular location">
    <subcellularLocation>
        <location evidence="1">Mitochondrion outer membrane</location>
        <topology evidence="1">Peripheral membrane protein</topology>
    </subcellularLocation>
    <subcellularLocation>
        <location evidence="2 20">Secreted</location>
    </subcellularLocation>
</comment>
<evidence type="ECO:0000256" key="10">
    <source>
        <dbReference type="ARBA" id="ARBA00048015"/>
    </source>
</evidence>
<comment type="catalytic activity">
    <reaction evidence="7">
        <text>1-hexadecanoyl-2-(9Z,12Z-octadecadienoyl)-sn-glycero-3-phosphocholine + H2O = (9Z,12Z)-octadecadienoate + 1-hexadecanoyl-sn-glycero-3-phosphocholine + H(+)</text>
        <dbReference type="Rhea" id="RHEA:40811"/>
        <dbReference type="ChEBI" id="CHEBI:15377"/>
        <dbReference type="ChEBI" id="CHEBI:15378"/>
        <dbReference type="ChEBI" id="CHEBI:30245"/>
        <dbReference type="ChEBI" id="CHEBI:72998"/>
        <dbReference type="ChEBI" id="CHEBI:73002"/>
    </reaction>
    <physiologicalReaction direction="left-to-right" evidence="7">
        <dbReference type="Rhea" id="RHEA:40812"/>
    </physiologicalReaction>
</comment>
<evidence type="ECO:0000256" key="2">
    <source>
        <dbReference type="ARBA" id="ARBA00004613"/>
    </source>
</evidence>
<evidence type="ECO:0000256" key="16">
    <source>
        <dbReference type="ARBA" id="ARBA00048699"/>
    </source>
</evidence>
<dbReference type="EC" id="3.1.1.4" evidence="20"/>
<dbReference type="InterPro" id="IPR036444">
    <property type="entry name" value="PLipase_A2_dom_sf"/>
</dbReference>
<dbReference type="PROSITE" id="PS00118">
    <property type="entry name" value="PA2_HIS"/>
    <property type="match status" value="1"/>
</dbReference>
<dbReference type="SUPFAM" id="SSF48619">
    <property type="entry name" value="Phospholipase A2, PLA2"/>
    <property type="match status" value="1"/>
</dbReference>
<comment type="catalytic activity">
    <reaction evidence="18">
        <text>1-hexadecanoyl-2-(9Z-octadecenoyl)-sn-glycero-3-phosphoglycerol + H2O = 1-hexadecanoyl-sn-glycero-3-phosphoglycerol + (9Z)-octadecenoate + H(+)</text>
        <dbReference type="Rhea" id="RHEA:44524"/>
        <dbReference type="ChEBI" id="CHEBI:15377"/>
        <dbReference type="ChEBI" id="CHEBI:15378"/>
        <dbReference type="ChEBI" id="CHEBI:30823"/>
        <dbReference type="ChEBI" id="CHEBI:84472"/>
        <dbReference type="ChEBI" id="CHEBI:84475"/>
    </reaction>
    <physiologicalReaction direction="left-to-right" evidence="18">
        <dbReference type="Rhea" id="RHEA:44525"/>
    </physiologicalReaction>
</comment>
<evidence type="ECO:0000256" key="19">
    <source>
        <dbReference type="RuleBase" id="RU003654"/>
    </source>
</evidence>
<dbReference type="InterPro" id="IPR033112">
    <property type="entry name" value="PLA2_Asp_AS"/>
</dbReference>
<evidence type="ECO:0000256" key="14">
    <source>
        <dbReference type="ARBA" id="ARBA00048541"/>
    </source>
</evidence>
<comment type="catalytic activity">
    <reaction evidence="15">
        <text>1-hexadecanoyl-2-(9Z-octadecenoyl)-sn-glycero-3-phosphoethanolamine + H2O = 1-hexadecanoyl-sn-glycero-3-phosphoethanolamine + (9Z)-octadecenoate + H(+)</text>
        <dbReference type="Rhea" id="RHEA:40911"/>
        <dbReference type="ChEBI" id="CHEBI:15377"/>
        <dbReference type="ChEBI" id="CHEBI:15378"/>
        <dbReference type="ChEBI" id="CHEBI:30823"/>
        <dbReference type="ChEBI" id="CHEBI:73004"/>
        <dbReference type="ChEBI" id="CHEBI:73007"/>
    </reaction>
    <physiologicalReaction direction="left-to-right" evidence="15">
        <dbReference type="Rhea" id="RHEA:40912"/>
    </physiologicalReaction>
</comment>
<evidence type="ECO:0000256" key="20">
    <source>
        <dbReference type="RuleBase" id="RU361236"/>
    </source>
</evidence>
<dbReference type="EMBL" id="BAAFST010000004">
    <property type="protein sequence ID" value="GAB1289135.1"/>
    <property type="molecule type" value="Genomic_DNA"/>
</dbReference>
<comment type="catalytic activity">
    <reaction evidence="14">
        <text>1-hexadecanoyl-2-(5Z,8Z,11Z,14Z-eicosatetraenoyl)-sn-glycero-3-phosphoethanolamine + H2O = 1-hexadecanoyl-sn-glycero-3-phosphoethanolamine + (5Z,8Z,11Z,14Z)-eicosatetraenoate + H(+)</text>
        <dbReference type="Rhea" id="RHEA:40431"/>
        <dbReference type="ChEBI" id="CHEBI:15377"/>
        <dbReference type="ChEBI" id="CHEBI:15378"/>
        <dbReference type="ChEBI" id="CHEBI:32395"/>
        <dbReference type="ChEBI" id="CHEBI:73004"/>
        <dbReference type="ChEBI" id="CHEBI:73009"/>
    </reaction>
    <physiologicalReaction direction="left-to-right" evidence="14">
        <dbReference type="Rhea" id="RHEA:40432"/>
    </physiologicalReaction>
</comment>
<dbReference type="Gene3D" id="1.20.90.10">
    <property type="entry name" value="Phospholipase A2 domain"/>
    <property type="match status" value="1"/>
</dbReference>
<dbReference type="InterPro" id="IPR016090">
    <property type="entry name" value="PLA2-like_dom"/>
</dbReference>
<evidence type="ECO:0000256" key="4">
    <source>
        <dbReference type="ARBA" id="ARBA00022525"/>
    </source>
</evidence>
<evidence type="ECO:0000259" key="22">
    <source>
        <dbReference type="SMART" id="SM00085"/>
    </source>
</evidence>
<dbReference type="Proteomes" id="UP001623349">
    <property type="component" value="Unassembled WGS sequence"/>
</dbReference>
<evidence type="ECO:0000256" key="3">
    <source>
        <dbReference type="ARBA" id="ARBA00007056"/>
    </source>
</evidence>
<dbReference type="PRINTS" id="PR00389">
    <property type="entry name" value="PHPHLIPASEA2"/>
</dbReference>
<evidence type="ECO:0000256" key="21">
    <source>
        <dbReference type="SAM" id="MobiDB-lite"/>
    </source>
</evidence>
<evidence type="ECO:0000256" key="11">
    <source>
        <dbReference type="ARBA" id="ARBA00048080"/>
    </source>
</evidence>
<evidence type="ECO:0000256" key="17">
    <source>
        <dbReference type="ARBA" id="ARBA00049039"/>
    </source>
</evidence>
<keyword evidence="20" id="KW-0443">Lipid metabolism</keyword>
<feature type="region of interest" description="Disordered" evidence="21">
    <location>
        <begin position="1"/>
        <end position="21"/>
    </location>
</feature>
<dbReference type="PANTHER" id="PTHR11716">
    <property type="entry name" value="PHOSPHOLIPASE A2 FAMILY MEMBER"/>
    <property type="match status" value="1"/>
</dbReference>
<evidence type="ECO:0000256" key="5">
    <source>
        <dbReference type="ARBA" id="ARBA00022638"/>
    </source>
</evidence>
<comment type="caution">
    <text evidence="23">The sequence shown here is derived from an EMBL/GenBank/DDBJ whole genome shotgun (WGS) entry which is preliminary data.</text>
</comment>
<dbReference type="CDD" id="cd00125">
    <property type="entry name" value="PLA2c"/>
    <property type="match status" value="1"/>
</dbReference>
<comment type="catalytic activity">
    <reaction evidence="13">
        <text>1,2-dihexadecanoyl-sn-glycero-3-phosphocholine + H2O = 1-hexadecanoyl-sn-glycero-3-phosphocholine + hexadecanoate + H(+)</text>
        <dbReference type="Rhea" id="RHEA:41223"/>
        <dbReference type="ChEBI" id="CHEBI:7896"/>
        <dbReference type="ChEBI" id="CHEBI:15377"/>
        <dbReference type="ChEBI" id="CHEBI:15378"/>
        <dbReference type="ChEBI" id="CHEBI:72998"/>
        <dbReference type="ChEBI" id="CHEBI:72999"/>
    </reaction>
    <physiologicalReaction direction="left-to-right" evidence="13">
        <dbReference type="Rhea" id="RHEA:41224"/>
    </physiologicalReaction>
</comment>
<comment type="catalytic activity">
    <reaction evidence="9">
        <text>a 1,2-diacyl-sn-glycero-3-phosphoethanolamine + H2O = a 1-acyl-sn-glycero-3-phosphoethanolamine + a fatty acid + H(+)</text>
        <dbReference type="Rhea" id="RHEA:44604"/>
        <dbReference type="ChEBI" id="CHEBI:15377"/>
        <dbReference type="ChEBI" id="CHEBI:15378"/>
        <dbReference type="ChEBI" id="CHEBI:28868"/>
        <dbReference type="ChEBI" id="CHEBI:64381"/>
        <dbReference type="ChEBI" id="CHEBI:64612"/>
    </reaction>
    <physiologicalReaction direction="left-to-right" evidence="9">
        <dbReference type="Rhea" id="RHEA:44605"/>
    </physiologicalReaction>
</comment>
<evidence type="ECO:0000256" key="13">
    <source>
        <dbReference type="ARBA" id="ARBA00048227"/>
    </source>
</evidence>
<organism evidence="23 24">
    <name type="scientific">Apodemus speciosus</name>
    <name type="common">Large Japanese field mouse</name>
    <dbReference type="NCBI Taxonomy" id="105296"/>
    <lineage>
        <taxon>Eukaryota</taxon>
        <taxon>Metazoa</taxon>
        <taxon>Chordata</taxon>
        <taxon>Craniata</taxon>
        <taxon>Vertebrata</taxon>
        <taxon>Euteleostomi</taxon>
        <taxon>Mammalia</taxon>
        <taxon>Eutheria</taxon>
        <taxon>Euarchontoglires</taxon>
        <taxon>Glires</taxon>
        <taxon>Rodentia</taxon>
        <taxon>Myomorpha</taxon>
        <taxon>Muroidea</taxon>
        <taxon>Muridae</taxon>
        <taxon>Murinae</taxon>
        <taxon>Apodemus</taxon>
    </lineage>
</organism>
<evidence type="ECO:0000256" key="12">
    <source>
        <dbReference type="ARBA" id="ARBA00048221"/>
    </source>
</evidence>
<keyword evidence="4 20" id="KW-0964">Secreted</keyword>
<dbReference type="InterPro" id="IPR033113">
    <property type="entry name" value="PLA2_histidine"/>
</dbReference>